<evidence type="ECO:0000313" key="3">
    <source>
        <dbReference type="Proteomes" id="UP000265703"/>
    </source>
</evidence>
<evidence type="ECO:0000256" key="1">
    <source>
        <dbReference type="SAM" id="MobiDB-lite"/>
    </source>
</evidence>
<dbReference type="Proteomes" id="UP000265703">
    <property type="component" value="Unassembled WGS sequence"/>
</dbReference>
<name>A0A397T9C8_9GLOM</name>
<keyword evidence="3" id="KW-1185">Reference proteome</keyword>
<protein>
    <submittedName>
        <fullName evidence="2">Uncharacterized protein</fullName>
    </submittedName>
</protein>
<reference evidence="2 3" key="1">
    <citation type="submission" date="2018-06" db="EMBL/GenBank/DDBJ databases">
        <title>Comparative genomics reveals the genomic features of Rhizophagus irregularis, R. cerebriforme, R. diaphanum and Gigaspora rosea, and their symbiotic lifestyle signature.</title>
        <authorList>
            <person name="Morin E."/>
            <person name="San Clemente H."/>
            <person name="Chen E.C.H."/>
            <person name="De La Providencia I."/>
            <person name="Hainaut M."/>
            <person name="Kuo A."/>
            <person name="Kohler A."/>
            <person name="Murat C."/>
            <person name="Tang N."/>
            <person name="Roy S."/>
            <person name="Loubradou J."/>
            <person name="Henrissat B."/>
            <person name="Grigoriev I.V."/>
            <person name="Corradi N."/>
            <person name="Roux C."/>
            <person name="Martin F.M."/>
        </authorList>
    </citation>
    <scope>NUCLEOTIDE SEQUENCE [LARGE SCALE GENOMIC DNA]</scope>
    <source>
        <strain evidence="2 3">DAOM 227022</strain>
    </source>
</reference>
<accession>A0A397T9C8</accession>
<gene>
    <name evidence="2" type="ORF">C1645_874472</name>
</gene>
<proteinExistence type="predicted"/>
<organism evidence="2 3">
    <name type="scientific">Glomus cerebriforme</name>
    <dbReference type="NCBI Taxonomy" id="658196"/>
    <lineage>
        <taxon>Eukaryota</taxon>
        <taxon>Fungi</taxon>
        <taxon>Fungi incertae sedis</taxon>
        <taxon>Mucoromycota</taxon>
        <taxon>Glomeromycotina</taxon>
        <taxon>Glomeromycetes</taxon>
        <taxon>Glomerales</taxon>
        <taxon>Glomeraceae</taxon>
        <taxon>Glomus</taxon>
    </lineage>
</organism>
<dbReference type="AlphaFoldDB" id="A0A397T9C8"/>
<evidence type="ECO:0000313" key="2">
    <source>
        <dbReference type="EMBL" id="RIA92907.1"/>
    </source>
</evidence>
<sequence length="86" mass="9695">MHVLASDILVRWFPGDWTLERRKQLLAQEVNASNDTEFKDKSRTPLERRSKNKNNTSSSSTAGSIADILVKTLVQLLQQQGSPERG</sequence>
<feature type="region of interest" description="Disordered" evidence="1">
    <location>
        <begin position="34"/>
        <end position="61"/>
    </location>
</feature>
<feature type="compositionally biased region" description="Basic and acidic residues" evidence="1">
    <location>
        <begin position="36"/>
        <end position="49"/>
    </location>
</feature>
<dbReference type="EMBL" id="QKYT01000115">
    <property type="protein sequence ID" value="RIA92907.1"/>
    <property type="molecule type" value="Genomic_DNA"/>
</dbReference>
<comment type="caution">
    <text evidence="2">The sequence shown here is derived from an EMBL/GenBank/DDBJ whole genome shotgun (WGS) entry which is preliminary data.</text>
</comment>